<dbReference type="Proteomes" id="UP001605036">
    <property type="component" value="Unassembled WGS sequence"/>
</dbReference>
<dbReference type="PANTHER" id="PTHR23315">
    <property type="entry name" value="U BOX DOMAIN-CONTAINING"/>
    <property type="match status" value="1"/>
</dbReference>
<dbReference type="InterPro" id="IPR058678">
    <property type="entry name" value="ARM_PUB"/>
</dbReference>
<keyword evidence="5" id="KW-0677">Repeat</keyword>
<dbReference type="InterPro" id="IPR000225">
    <property type="entry name" value="Armadillo"/>
</dbReference>
<dbReference type="InterPro" id="IPR003613">
    <property type="entry name" value="Ubox_domain"/>
</dbReference>
<dbReference type="Pfam" id="PF25598">
    <property type="entry name" value="ARM_PUB"/>
    <property type="match status" value="1"/>
</dbReference>
<dbReference type="EMBL" id="JBHFFA010000001">
    <property type="protein sequence ID" value="KAL2650877.1"/>
    <property type="molecule type" value="Genomic_DNA"/>
</dbReference>
<evidence type="ECO:0000256" key="1">
    <source>
        <dbReference type="ARBA" id="ARBA00000900"/>
    </source>
</evidence>
<dbReference type="InterPro" id="IPR036537">
    <property type="entry name" value="Adaptor_Cbl_N_dom_sf"/>
</dbReference>
<keyword evidence="10" id="KW-1185">Reference proteome</keyword>
<dbReference type="FunFam" id="3.30.40.10:FF:000114">
    <property type="entry name" value="RING-type E3 ubiquitin transferase"/>
    <property type="match status" value="1"/>
</dbReference>
<dbReference type="Gene3D" id="1.20.930.20">
    <property type="entry name" value="Adaptor protein Cbl, N-terminal domain"/>
    <property type="match status" value="1"/>
</dbReference>
<dbReference type="EC" id="2.3.2.27" evidence="3"/>
<feature type="repeat" description="ARM" evidence="7">
    <location>
        <begin position="547"/>
        <end position="593"/>
    </location>
</feature>
<feature type="repeat" description="ARM" evidence="7">
    <location>
        <begin position="593"/>
        <end position="636"/>
    </location>
</feature>
<keyword evidence="6" id="KW-0833">Ubl conjugation pathway</keyword>
<dbReference type="PROSITE" id="PS50176">
    <property type="entry name" value="ARM_REPEAT"/>
    <property type="match status" value="2"/>
</dbReference>
<dbReference type="AlphaFoldDB" id="A0ABD1ZHN4"/>
<protein>
    <recommendedName>
        <fullName evidence="3">RING-type E3 ubiquitin transferase</fullName>
        <ecNumber evidence="3">2.3.2.27</ecNumber>
    </recommendedName>
</protein>
<dbReference type="PANTHER" id="PTHR23315:SF284">
    <property type="entry name" value="U-BOX DOMAIN-CONTAINING PROTEIN 7"/>
    <property type="match status" value="1"/>
</dbReference>
<dbReference type="GO" id="GO:0061630">
    <property type="term" value="F:ubiquitin protein ligase activity"/>
    <property type="evidence" value="ECO:0007669"/>
    <property type="project" value="UniProtKB-EC"/>
</dbReference>
<dbReference type="Gene3D" id="3.30.40.10">
    <property type="entry name" value="Zinc/RING finger domain, C3HC4 (zinc finger)"/>
    <property type="match status" value="1"/>
</dbReference>
<dbReference type="InterPro" id="IPR013083">
    <property type="entry name" value="Znf_RING/FYVE/PHD"/>
</dbReference>
<comment type="catalytic activity">
    <reaction evidence="1">
        <text>S-ubiquitinyl-[E2 ubiquitin-conjugating enzyme]-L-cysteine + [acceptor protein]-L-lysine = [E2 ubiquitin-conjugating enzyme]-L-cysteine + N(6)-ubiquitinyl-[acceptor protein]-L-lysine.</text>
        <dbReference type="EC" id="2.3.2.27"/>
    </reaction>
</comment>
<dbReference type="SUPFAM" id="SSF48371">
    <property type="entry name" value="ARM repeat"/>
    <property type="match status" value="1"/>
</dbReference>
<dbReference type="SUPFAM" id="SSF57850">
    <property type="entry name" value="RING/U-box"/>
    <property type="match status" value="1"/>
</dbReference>
<evidence type="ECO:0000256" key="7">
    <source>
        <dbReference type="PROSITE-ProRule" id="PRU00259"/>
    </source>
</evidence>
<dbReference type="InterPro" id="IPR045210">
    <property type="entry name" value="RING-Ubox_PUB"/>
</dbReference>
<comment type="caution">
    <text evidence="9">The sequence shown here is derived from an EMBL/GenBank/DDBJ whole genome shotgun (WGS) entry which is preliminary data.</text>
</comment>
<evidence type="ECO:0000256" key="6">
    <source>
        <dbReference type="ARBA" id="ARBA00022786"/>
    </source>
</evidence>
<dbReference type="Pfam" id="PF04564">
    <property type="entry name" value="U-box"/>
    <property type="match status" value="1"/>
</dbReference>
<keyword evidence="4" id="KW-0808">Transferase</keyword>
<dbReference type="CDD" id="cd16664">
    <property type="entry name" value="RING-Ubox_PUB"/>
    <property type="match status" value="1"/>
</dbReference>
<evidence type="ECO:0000259" key="8">
    <source>
        <dbReference type="PROSITE" id="PS51698"/>
    </source>
</evidence>
<accession>A0ABD1ZHN4</accession>
<evidence type="ECO:0000313" key="9">
    <source>
        <dbReference type="EMBL" id="KAL2650877.1"/>
    </source>
</evidence>
<dbReference type="SMART" id="SM00504">
    <property type="entry name" value="Ubox"/>
    <property type="match status" value="1"/>
</dbReference>
<reference evidence="9 10" key="1">
    <citation type="submission" date="2024-09" db="EMBL/GenBank/DDBJ databases">
        <title>Chromosome-scale assembly of Riccia fluitans.</title>
        <authorList>
            <person name="Paukszto L."/>
            <person name="Sawicki J."/>
            <person name="Karawczyk K."/>
            <person name="Piernik-Szablinska J."/>
            <person name="Szczecinska M."/>
            <person name="Mazdziarz M."/>
        </authorList>
    </citation>
    <scope>NUCLEOTIDE SEQUENCE [LARGE SCALE GENOMIC DNA]</scope>
    <source>
        <strain evidence="9">Rf_01</strain>
        <tissue evidence="9">Aerial parts of the thallus</tissue>
    </source>
</reference>
<gene>
    <name evidence="9" type="ORF">R1flu_019005</name>
</gene>
<dbReference type="Gene3D" id="1.25.10.10">
    <property type="entry name" value="Leucine-rich Repeat Variant"/>
    <property type="match status" value="1"/>
</dbReference>
<evidence type="ECO:0000313" key="10">
    <source>
        <dbReference type="Proteomes" id="UP001605036"/>
    </source>
</evidence>
<evidence type="ECO:0000256" key="5">
    <source>
        <dbReference type="ARBA" id="ARBA00022737"/>
    </source>
</evidence>
<dbReference type="SMART" id="SM00185">
    <property type="entry name" value="ARM"/>
    <property type="match status" value="4"/>
</dbReference>
<dbReference type="PROSITE" id="PS51698">
    <property type="entry name" value="U_BOX"/>
    <property type="match status" value="1"/>
</dbReference>
<evidence type="ECO:0000256" key="2">
    <source>
        <dbReference type="ARBA" id="ARBA00004906"/>
    </source>
</evidence>
<evidence type="ECO:0000256" key="4">
    <source>
        <dbReference type="ARBA" id="ARBA00022679"/>
    </source>
</evidence>
<dbReference type="InterPro" id="IPR011989">
    <property type="entry name" value="ARM-like"/>
</dbReference>
<evidence type="ECO:0000256" key="3">
    <source>
        <dbReference type="ARBA" id="ARBA00012483"/>
    </source>
</evidence>
<organism evidence="9 10">
    <name type="scientific">Riccia fluitans</name>
    <dbReference type="NCBI Taxonomy" id="41844"/>
    <lineage>
        <taxon>Eukaryota</taxon>
        <taxon>Viridiplantae</taxon>
        <taxon>Streptophyta</taxon>
        <taxon>Embryophyta</taxon>
        <taxon>Marchantiophyta</taxon>
        <taxon>Marchantiopsida</taxon>
        <taxon>Marchantiidae</taxon>
        <taxon>Marchantiales</taxon>
        <taxon>Ricciaceae</taxon>
        <taxon>Riccia</taxon>
    </lineage>
</organism>
<proteinExistence type="predicted"/>
<sequence>MLFVCRGFKAGLSRGRNFVVVVVVQRKSLKVKGDQREREAPTAIWTICGGPVKMIGAVVEQSLTAAQNARLHSAMCNRLALLVSKLAEPLPALNAERHRWQKSGIQALYSLKLALDKSRVLLQYCAYSSKLYLAIKSQLIVSKFEALREELGESVRRLSILVPQRLNLQMAGLETEVVKTEFFLDPEEKQMGSELISLVLQKQGGQFENSQVEQEIFVQIGTCLGLTSPEGINLEKEALEKQLEKARGQQDRKKESIIVHILYLIKKYNSMLLLRISWSRSTCTSSASAESKLHRSSSDCGCSDVEINADPPISSSLKLPFAPEEFRCPISLQFMSDPVIVASGQTYERVCIEKWFRDGHVTCPKTQQRLEHLNVTPNYCVKGLIAGWCEAHGLSIPEPPSVLPSPVVSTRFERSGSELGPEGGEYAVSSKLKRNGSSYDLLMGRSSSTASSSPFIHGMTSSMDFQERRWASYMSLNSSMNSSTNGQLDEKEPEIIESISEELMDELAQVIDNLESRSWDVQWRAAEQIRLYTKNSDEARLIIGDSEAIPRLVELLQTAMDLDDLRAQESSALALLNVAVNNYRNKALVVNAGAVPLLVKMLGEGETQFIKESAAAALLTLSCLNDSNKACIGSFGAITLLVQMMISGSSQGRKDALTTLYNLTIFVGNRHRVIRDGALPVLFHFLNLRKVDLMEKCIALLYNLSFTEEGRNEIAQIGDAISTLAEILEGGSMKEKEHVVATMLLLCIHSSQLNDSVLKEGVIPSLVAISVIGTPRARDKAQKLLQHFREHRHKEAPYKSVHFIVSTPLSTKIKDAVKIKQWHSDGDADFVRVRDSNDEDEDLSSSYSGSEHSRRLTKSRSCISNIRFSCRPWMCSLRC</sequence>
<name>A0ABD1ZHN4_9MARC</name>
<feature type="domain" description="U-box" evidence="8">
    <location>
        <begin position="321"/>
        <end position="395"/>
    </location>
</feature>
<dbReference type="InterPro" id="IPR016024">
    <property type="entry name" value="ARM-type_fold"/>
</dbReference>
<comment type="pathway">
    <text evidence="2">Protein modification; protein ubiquitination.</text>
</comment>